<dbReference type="InterPro" id="IPR013324">
    <property type="entry name" value="RNA_pol_sigma_r3/r4-like"/>
</dbReference>
<dbReference type="InterPro" id="IPR036388">
    <property type="entry name" value="WH-like_DNA-bd_sf"/>
</dbReference>
<dbReference type="CDD" id="cd06171">
    <property type="entry name" value="Sigma70_r4"/>
    <property type="match status" value="1"/>
</dbReference>
<dbReference type="PANTHER" id="PTHR43133:SF8">
    <property type="entry name" value="RNA POLYMERASE SIGMA FACTOR HI_1459-RELATED"/>
    <property type="match status" value="1"/>
</dbReference>
<dbReference type="GO" id="GO:0006352">
    <property type="term" value="P:DNA-templated transcription initiation"/>
    <property type="evidence" value="ECO:0007669"/>
    <property type="project" value="InterPro"/>
</dbReference>
<dbReference type="OrthoDB" id="9784272at2"/>
<name>A0A1D9E0H2_9MICO</name>
<dbReference type="Proteomes" id="UP000243784">
    <property type="component" value="Chromosome"/>
</dbReference>
<comment type="similarity">
    <text evidence="1">Belongs to the sigma-70 factor family. ECF subfamily.</text>
</comment>
<dbReference type="InterPro" id="IPR039425">
    <property type="entry name" value="RNA_pol_sigma-70-like"/>
</dbReference>
<dbReference type="EMBL" id="CP015208">
    <property type="protein sequence ID" value="AOY56541.1"/>
    <property type="molecule type" value="Genomic_DNA"/>
</dbReference>
<dbReference type="SUPFAM" id="SSF88659">
    <property type="entry name" value="Sigma3 and sigma4 domains of RNA polymerase sigma factors"/>
    <property type="match status" value="1"/>
</dbReference>
<protein>
    <recommendedName>
        <fullName evidence="11">RNA polymerase sigma factor 70 region 4 type 2 domain-containing protein</fullName>
    </recommendedName>
</protein>
<evidence type="ECO:0000256" key="5">
    <source>
        <dbReference type="ARBA" id="ARBA00023163"/>
    </source>
</evidence>
<dbReference type="RefSeq" id="WP_070955042.1">
    <property type="nucleotide sequence ID" value="NZ_CP015208.1"/>
</dbReference>
<sequence>MTEPIEPRIPTDAELEALLDEESDLEFGESEVQAASAEPRAVLKEWSAQDFANIYTRFRPHLERHARRFLRNPSQVDEVVQDAFLYLMVTLPELDSELGVLRFLKWKVRLLCLDVIRAQSRAQISDIDAHPEFESSDPEVGSIVEQAEDAAIVRLALSKLNPRHREVLLASMYEEKSTREIAEQVGLSENATLQLLHRARAAFKKALIGEVETAGMTLSQILSVAARKAAADAKNVGAKAMVFVLFLMLGLGSVLTFTRNNDTNNIAEAPAPAASQSAAPADSSNSNSAAATETTEATTNDATQPVIQTIAASVSNVVAIPDSAPSPSASPFDVKDLVQVFDNSVQSDYLVLAKNGNSFDALPYVVESSNGLIADFIFDADDLHPFQNLTLTIQLEKKTYNVYGRKSDYVVARDSKGLDHYVYFGEASHVQDAKTGDVYTDSEISNGEIRLELIVDPNVAQVVGSSLTFVYK</sequence>
<evidence type="ECO:0000313" key="10">
    <source>
        <dbReference type="Proteomes" id="UP000243784"/>
    </source>
</evidence>
<evidence type="ECO:0000256" key="1">
    <source>
        <dbReference type="ARBA" id="ARBA00010641"/>
    </source>
</evidence>
<dbReference type="SUPFAM" id="SSF88946">
    <property type="entry name" value="Sigma2 domain of RNA polymerase sigma factors"/>
    <property type="match status" value="1"/>
</dbReference>
<evidence type="ECO:0000259" key="8">
    <source>
        <dbReference type="Pfam" id="PF08281"/>
    </source>
</evidence>
<keyword evidence="4" id="KW-0238">DNA-binding</keyword>
<proteinExistence type="inferred from homology"/>
<evidence type="ECO:0000313" key="9">
    <source>
        <dbReference type="EMBL" id="AOY56541.1"/>
    </source>
</evidence>
<organism evidence="9 10">
    <name type="scientific">Candidatus Rhodoluna planktonica</name>
    <dbReference type="NCBI Taxonomy" id="535712"/>
    <lineage>
        <taxon>Bacteria</taxon>
        <taxon>Bacillati</taxon>
        <taxon>Actinomycetota</taxon>
        <taxon>Actinomycetes</taxon>
        <taxon>Micrococcales</taxon>
        <taxon>Microbacteriaceae</taxon>
        <taxon>Luna cluster</taxon>
        <taxon>Luna-1 subcluster</taxon>
        <taxon>Rhodoluna</taxon>
    </lineage>
</organism>
<dbReference type="STRING" id="535712.A4Z71_06245"/>
<dbReference type="InterPro" id="IPR013249">
    <property type="entry name" value="RNA_pol_sigma70_r4_t2"/>
</dbReference>
<evidence type="ECO:0000256" key="2">
    <source>
        <dbReference type="ARBA" id="ARBA00023015"/>
    </source>
</evidence>
<gene>
    <name evidence="9" type="ORF">A4Z71_06245</name>
</gene>
<evidence type="ECO:0000256" key="6">
    <source>
        <dbReference type="SAM" id="MobiDB-lite"/>
    </source>
</evidence>
<dbReference type="Pfam" id="PF08281">
    <property type="entry name" value="Sigma70_r4_2"/>
    <property type="match status" value="1"/>
</dbReference>
<dbReference type="KEGG" id="rpla:A4Z71_06245"/>
<dbReference type="Gene3D" id="1.10.10.10">
    <property type="entry name" value="Winged helix-like DNA-binding domain superfamily/Winged helix DNA-binding domain"/>
    <property type="match status" value="1"/>
</dbReference>
<feature type="domain" description="RNA polymerase sigma-70 region 2" evidence="7">
    <location>
        <begin position="54"/>
        <end position="121"/>
    </location>
</feature>
<accession>A0A1D9E0H2</accession>
<evidence type="ECO:0008006" key="11">
    <source>
        <dbReference type="Google" id="ProtNLM"/>
    </source>
</evidence>
<dbReference type="GO" id="GO:0003677">
    <property type="term" value="F:DNA binding"/>
    <property type="evidence" value="ECO:0007669"/>
    <property type="project" value="UniProtKB-KW"/>
</dbReference>
<keyword evidence="3" id="KW-0731">Sigma factor</keyword>
<feature type="domain" description="RNA polymerase sigma factor 70 region 4 type 2" evidence="8">
    <location>
        <begin position="152"/>
        <end position="202"/>
    </location>
</feature>
<dbReference type="InterPro" id="IPR007627">
    <property type="entry name" value="RNA_pol_sigma70_r2"/>
</dbReference>
<keyword evidence="5" id="KW-0804">Transcription</keyword>
<evidence type="ECO:0000256" key="3">
    <source>
        <dbReference type="ARBA" id="ARBA00023082"/>
    </source>
</evidence>
<dbReference type="GO" id="GO:0016987">
    <property type="term" value="F:sigma factor activity"/>
    <property type="evidence" value="ECO:0007669"/>
    <property type="project" value="UniProtKB-KW"/>
</dbReference>
<reference evidence="9 10" key="1">
    <citation type="journal article" date="2016" name="Biochim. Biophys. Acta">
        <title>Photochemical characterization of actinorhodopsin and its functional existence in the natural host.</title>
        <authorList>
            <person name="Nakamura S."/>
            <person name="Kikukawa T."/>
            <person name="Tamogami J."/>
            <person name="Kamiya M."/>
            <person name="Aizawa T."/>
            <person name="Hahn M.W."/>
            <person name="Ihara K."/>
            <person name="Kamo N."/>
            <person name="Demura M."/>
        </authorList>
    </citation>
    <scope>NUCLEOTIDE SEQUENCE [LARGE SCALE GENOMIC DNA]</scope>
    <source>
        <strain evidence="9 10">MWH-Dar1</strain>
    </source>
</reference>
<dbReference type="NCBIfam" id="TIGR02937">
    <property type="entry name" value="sigma70-ECF"/>
    <property type="match status" value="1"/>
</dbReference>
<dbReference type="Gene3D" id="1.10.1740.10">
    <property type="match status" value="1"/>
</dbReference>
<dbReference type="InterPro" id="IPR014284">
    <property type="entry name" value="RNA_pol_sigma-70_dom"/>
</dbReference>
<feature type="region of interest" description="Disordered" evidence="6">
    <location>
        <begin position="270"/>
        <end position="303"/>
    </location>
</feature>
<evidence type="ECO:0000259" key="7">
    <source>
        <dbReference type="Pfam" id="PF04542"/>
    </source>
</evidence>
<evidence type="ECO:0000256" key="4">
    <source>
        <dbReference type="ARBA" id="ARBA00023125"/>
    </source>
</evidence>
<dbReference type="AlphaFoldDB" id="A0A1D9E0H2"/>
<keyword evidence="10" id="KW-1185">Reference proteome</keyword>
<dbReference type="PANTHER" id="PTHR43133">
    <property type="entry name" value="RNA POLYMERASE ECF-TYPE SIGMA FACTO"/>
    <property type="match status" value="1"/>
</dbReference>
<dbReference type="Pfam" id="PF04542">
    <property type="entry name" value="Sigma70_r2"/>
    <property type="match status" value="1"/>
</dbReference>
<dbReference type="InterPro" id="IPR013325">
    <property type="entry name" value="RNA_pol_sigma_r2"/>
</dbReference>
<keyword evidence="2" id="KW-0805">Transcription regulation</keyword>